<proteinExistence type="predicted"/>
<dbReference type="Proteomes" id="UP000740883">
    <property type="component" value="Unassembled WGS sequence"/>
</dbReference>
<feature type="signal peptide" evidence="1">
    <location>
        <begin position="1"/>
        <end position="17"/>
    </location>
</feature>
<dbReference type="AlphaFoldDB" id="A0A9P6GY34"/>
<keyword evidence="1" id="KW-0732">Signal</keyword>
<organism evidence="2 3">
    <name type="scientific">Nosema granulosis</name>
    <dbReference type="NCBI Taxonomy" id="83296"/>
    <lineage>
        <taxon>Eukaryota</taxon>
        <taxon>Fungi</taxon>
        <taxon>Fungi incertae sedis</taxon>
        <taxon>Microsporidia</taxon>
        <taxon>Nosematidae</taxon>
        <taxon>Nosema</taxon>
    </lineage>
</organism>
<feature type="chain" id="PRO_5040364129" evidence="1">
    <location>
        <begin position="18"/>
        <end position="278"/>
    </location>
</feature>
<accession>A0A9P6GY34</accession>
<reference evidence="2 3" key="1">
    <citation type="journal article" date="2020" name="Genome Biol. Evol.">
        <title>Comparative genomics of strictly vertically transmitted, feminizing microsporidia endosymbionts of amphipod crustaceans.</title>
        <authorList>
            <person name="Cormier A."/>
            <person name="Chebbi M.A."/>
            <person name="Giraud I."/>
            <person name="Wattier R."/>
            <person name="Teixeira M."/>
            <person name="Gilbert C."/>
            <person name="Rigaud T."/>
            <person name="Cordaux R."/>
        </authorList>
    </citation>
    <scope>NUCLEOTIDE SEQUENCE [LARGE SCALE GENOMIC DNA]</scope>
    <source>
        <strain evidence="2 3">Ou3-Ou53</strain>
    </source>
</reference>
<comment type="caution">
    <text evidence="2">The sequence shown here is derived from an EMBL/GenBank/DDBJ whole genome shotgun (WGS) entry which is preliminary data.</text>
</comment>
<protein>
    <submittedName>
        <fullName evidence="2">Uncharacterized protein</fullName>
    </submittedName>
</protein>
<dbReference type="EMBL" id="SBJO01000207">
    <property type="protein sequence ID" value="KAF9762124.1"/>
    <property type="molecule type" value="Genomic_DNA"/>
</dbReference>
<sequence>MSCILLYLLIITKAVYCLYENDCSTNISEHSSSHSDIYNEWQNPHQYIQLVQNLLFQSSINVGKGTKQHTDELRIALFRALTSINDSKLHSIMKTLQKVEDDMVRTFTSLSEELLLDTDSLLTNTNIELQNSVDLIIKDANKKIVEGFNNIVIFQLKPKDPKQIDLKKAIKLINLNFGELLTALMRIFEQTTLIERTNLNKIFRKNRNLQLIASTNLIRRFESKLCCYFKDLDSESVGLIGAIICEKTHKFITNIEYLFHKVAEDTMAVFKSCLNKIN</sequence>
<evidence type="ECO:0000256" key="1">
    <source>
        <dbReference type="SAM" id="SignalP"/>
    </source>
</evidence>
<name>A0A9P6GY34_9MICR</name>
<keyword evidence="3" id="KW-1185">Reference proteome</keyword>
<evidence type="ECO:0000313" key="3">
    <source>
        <dbReference type="Proteomes" id="UP000740883"/>
    </source>
</evidence>
<gene>
    <name evidence="2" type="ORF">NGRA_2194</name>
</gene>
<dbReference type="OrthoDB" id="10509954at2759"/>
<evidence type="ECO:0000313" key="2">
    <source>
        <dbReference type="EMBL" id="KAF9762124.1"/>
    </source>
</evidence>